<gene>
    <name evidence="2" type="ORF">APZ42_027691</name>
</gene>
<accession>A0A164R6E7</accession>
<protein>
    <submittedName>
        <fullName evidence="2">Uncharacterized protein</fullName>
    </submittedName>
</protein>
<name>A0A164R6E7_9CRUS</name>
<proteinExistence type="predicted"/>
<sequence>MAHTTEDTTPTPVLFALLPSSLPTPLLMVTHLSPPASTTDRMSSARPVSAMPTQDRPLPTFKMLSATKSEATLTSTQRVKRSAFLTPPIPEASASSQTTCPLPQSPTW</sequence>
<comment type="caution">
    <text evidence="2">The sequence shown here is derived from an EMBL/GenBank/DDBJ whole genome shotgun (WGS) entry which is preliminary data.</text>
</comment>
<dbReference type="EMBL" id="LRGB01002227">
    <property type="protein sequence ID" value="KZS08367.1"/>
    <property type="molecule type" value="Genomic_DNA"/>
</dbReference>
<feature type="region of interest" description="Disordered" evidence="1">
    <location>
        <begin position="31"/>
        <end position="58"/>
    </location>
</feature>
<feature type="compositionally biased region" description="Polar residues" evidence="1">
    <location>
        <begin position="93"/>
        <end position="108"/>
    </location>
</feature>
<reference evidence="2 3" key="1">
    <citation type="submission" date="2016-03" db="EMBL/GenBank/DDBJ databases">
        <title>EvidentialGene: Evidence-directed Construction of Genes on Genomes.</title>
        <authorList>
            <person name="Gilbert D.G."/>
            <person name="Choi J.-H."/>
            <person name="Mockaitis K."/>
            <person name="Colbourne J."/>
            <person name="Pfrender M."/>
        </authorList>
    </citation>
    <scope>NUCLEOTIDE SEQUENCE [LARGE SCALE GENOMIC DNA]</scope>
    <source>
        <strain evidence="2 3">Xinb3</strain>
        <tissue evidence="2">Complete organism</tissue>
    </source>
</reference>
<dbReference type="Proteomes" id="UP000076858">
    <property type="component" value="Unassembled WGS sequence"/>
</dbReference>
<keyword evidence="3" id="KW-1185">Reference proteome</keyword>
<dbReference type="AlphaFoldDB" id="A0A164R6E7"/>
<evidence type="ECO:0000313" key="2">
    <source>
        <dbReference type="EMBL" id="KZS08367.1"/>
    </source>
</evidence>
<organism evidence="2 3">
    <name type="scientific">Daphnia magna</name>
    <dbReference type="NCBI Taxonomy" id="35525"/>
    <lineage>
        <taxon>Eukaryota</taxon>
        <taxon>Metazoa</taxon>
        <taxon>Ecdysozoa</taxon>
        <taxon>Arthropoda</taxon>
        <taxon>Crustacea</taxon>
        <taxon>Branchiopoda</taxon>
        <taxon>Diplostraca</taxon>
        <taxon>Cladocera</taxon>
        <taxon>Anomopoda</taxon>
        <taxon>Daphniidae</taxon>
        <taxon>Daphnia</taxon>
    </lineage>
</organism>
<evidence type="ECO:0000256" key="1">
    <source>
        <dbReference type="SAM" id="MobiDB-lite"/>
    </source>
</evidence>
<feature type="region of interest" description="Disordered" evidence="1">
    <location>
        <begin position="81"/>
        <end position="108"/>
    </location>
</feature>
<evidence type="ECO:0000313" key="3">
    <source>
        <dbReference type="Proteomes" id="UP000076858"/>
    </source>
</evidence>